<name>A0A7J8CIW7_ROUAE</name>
<dbReference type="AlphaFoldDB" id="A0A7J8CIW7"/>
<organism evidence="2 3">
    <name type="scientific">Rousettus aegyptiacus</name>
    <name type="common">Egyptian fruit bat</name>
    <name type="synonym">Pteropus aegyptiacus</name>
    <dbReference type="NCBI Taxonomy" id="9407"/>
    <lineage>
        <taxon>Eukaryota</taxon>
        <taxon>Metazoa</taxon>
        <taxon>Chordata</taxon>
        <taxon>Craniata</taxon>
        <taxon>Vertebrata</taxon>
        <taxon>Euteleostomi</taxon>
        <taxon>Mammalia</taxon>
        <taxon>Eutheria</taxon>
        <taxon>Laurasiatheria</taxon>
        <taxon>Chiroptera</taxon>
        <taxon>Yinpterochiroptera</taxon>
        <taxon>Pteropodoidea</taxon>
        <taxon>Pteropodidae</taxon>
        <taxon>Rousettinae</taxon>
        <taxon>Rousettus</taxon>
    </lineage>
</organism>
<keyword evidence="3" id="KW-1185">Reference proteome</keyword>
<evidence type="ECO:0000256" key="1">
    <source>
        <dbReference type="SAM" id="MobiDB-lite"/>
    </source>
</evidence>
<dbReference type="Proteomes" id="UP000593571">
    <property type="component" value="Unassembled WGS sequence"/>
</dbReference>
<comment type="caution">
    <text evidence="2">The sequence shown here is derived from an EMBL/GenBank/DDBJ whole genome shotgun (WGS) entry which is preliminary data.</text>
</comment>
<feature type="region of interest" description="Disordered" evidence="1">
    <location>
        <begin position="80"/>
        <end position="121"/>
    </location>
</feature>
<gene>
    <name evidence="2" type="ORF">HJG63_009223</name>
</gene>
<evidence type="ECO:0000313" key="3">
    <source>
        <dbReference type="Proteomes" id="UP000593571"/>
    </source>
</evidence>
<sequence>MTPKLTGLKQYTHMISGCLQVGNPSIAQQSAAQGLAGLEESPDGSGGRTCFRTQVTWLLEGWQLLAGCWASGLGSVLSVGQRPPGALPRKPLPSGDVLRQSHPGARPFTRRRPESPATRSQKQCCCRAAASRWLRTVGF</sequence>
<evidence type="ECO:0000313" key="2">
    <source>
        <dbReference type="EMBL" id="KAF6410786.1"/>
    </source>
</evidence>
<dbReference type="EMBL" id="JACASE010000014">
    <property type="protein sequence ID" value="KAF6410786.1"/>
    <property type="molecule type" value="Genomic_DNA"/>
</dbReference>
<protein>
    <submittedName>
        <fullName evidence="2">Uncharacterized protein</fullName>
    </submittedName>
</protein>
<reference evidence="2 3" key="1">
    <citation type="journal article" date="2020" name="Nature">
        <title>Six reference-quality genomes reveal evolution of bat adaptations.</title>
        <authorList>
            <person name="Jebb D."/>
            <person name="Huang Z."/>
            <person name="Pippel M."/>
            <person name="Hughes G.M."/>
            <person name="Lavrichenko K."/>
            <person name="Devanna P."/>
            <person name="Winkler S."/>
            <person name="Jermiin L.S."/>
            <person name="Skirmuntt E.C."/>
            <person name="Katzourakis A."/>
            <person name="Burkitt-Gray L."/>
            <person name="Ray D.A."/>
            <person name="Sullivan K.A.M."/>
            <person name="Roscito J.G."/>
            <person name="Kirilenko B.M."/>
            <person name="Davalos L.M."/>
            <person name="Corthals A.P."/>
            <person name="Power M.L."/>
            <person name="Jones G."/>
            <person name="Ransome R.D."/>
            <person name="Dechmann D.K.N."/>
            <person name="Locatelli A.G."/>
            <person name="Puechmaille S.J."/>
            <person name="Fedrigo O."/>
            <person name="Jarvis E.D."/>
            <person name="Hiller M."/>
            <person name="Vernes S.C."/>
            <person name="Myers E.W."/>
            <person name="Teeling E.C."/>
        </authorList>
    </citation>
    <scope>NUCLEOTIDE SEQUENCE [LARGE SCALE GENOMIC DNA]</scope>
    <source>
        <strain evidence="2">MRouAeg1</strain>
        <tissue evidence="2">Muscle</tissue>
    </source>
</reference>
<proteinExistence type="predicted"/>
<accession>A0A7J8CIW7</accession>